<gene>
    <name evidence="2" type="ORF">Tco_1111072</name>
</gene>
<keyword evidence="3" id="KW-1185">Reference proteome</keyword>
<evidence type="ECO:0000313" key="2">
    <source>
        <dbReference type="EMBL" id="GJU00734.1"/>
    </source>
</evidence>
<dbReference type="EMBL" id="BQNB010020893">
    <property type="protein sequence ID" value="GJU00734.1"/>
    <property type="molecule type" value="Genomic_DNA"/>
</dbReference>
<organism evidence="2 3">
    <name type="scientific">Tanacetum coccineum</name>
    <dbReference type="NCBI Taxonomy" id="301880"/>
    <lineage>
        <taxon>Eukaryota</taxon>
        <taxon>Viridiplantae</taxon>
        <taxon>Streptophyta</taxon>
        <taxon>Embryophyta</taxon>
        <taxon>Tracheophyta</taxon>
        <taxon>Spermatophyta</taxon>
        <taxon>Magnoliopsida</taxon>
        <taxon>eudicotyledons</taxon>
        <taxon>Gunneridae</taxon>
        <taxon>Pentapetalae</taxon>
        <taxon>asterids</taxon>
        <taxon>campanulids</taxon>
        <taxon>Asterales</taxon>
        <taxon>Asteraceae</taxon>
        <taxon>Asteroideae</taxon>
        <taxon>Anthemideae</taxon>
        <taxon>Anthemidinae</taxon>
        <taxon>Tanacetum</taxon>
    </lineage>
</organism>
<reference evidence="2" key="1">
    <citation type="journal article" date="2022" name="Int. J. Mol. Sci.">
        <title>Draft Genome of Tanacetum Coccineum: Genomic Comparison of Closely Related Tanacetum-Family Plants.</title>
        <authorList>
            <person name="Yamashiro T."/>
            <person name="Shiraishi A."/>
            <person name="Nakayama K."/>
            <person name="Satake H."/>
        </authorList>
    </citation>
    <scope>NUCLEOTIDE SEQUENCE</scope>
</reference>
<reference evidence="2" key="2">
    <citation type="submission" date="2022-01" db="EMBL/GenBank/DDBJ databases">
        <authorList>
            <person name="Yamashiro T."/>
            <person name="Shiraishi A."/>
            <person name="Satake H."/>
            <person name="Nakayama K."/>
        </authorList>
    </citation>
    <scope>NUCLEOTIDE SEQUENCE</scope>
</reference>
<evidence type="ECO:0000313" key="3">
    <source>
        <dbReference type="Proteomes" id="UP001151760"/>
    </source>
</evidence>
<proteinExistence type="predicted"/>
<sequence>MVMLNLEDEDDETELVNHLYSEEEEVKSTISEQHDGDGDVDAQAEDEDDETELVNHLYSEEEESLNEAAMADVTVLREGKQLGNMYSFIKSELRMYSSYLKYSNVSKAVTL</sequence>
<protein>
    <submittedName>
        <fullName evidence="2">Uncharacterized protein</fullName>
    </submittedName>
</protein>
<feature type="region of interest" description="Disordered" evidence="1">
    <location>
        <begin position="23"/>
        <end position="45"/>
    </location>
</feature>
<evidence type="ECO:0000256" key="1">
    <source>
        <dbReference type="SAM" id="MobiDB-lite"/>
    </source>
</evidence>
<name>A0ABQ5IN72_9ASTR</name>
<comment type="caution">
    <text evidence="2">The sequence shown here is derived from an EMBL/GenBank/DDBJ whole genome shotgun (WGS) entry which is preliminary data.</text>
</comment>
<accession>A0ABQ5IN72</accession>
<dbReference type="Proteomes" id="UP001151760">
    <property type="component" value="Unassembled WGS sequence"/>
</dbReference>